<reference evidence="7" key="1">
    <citation type="journal article" date="2015" name="BMC Genomics">
        <title>Genomic and transcriptomic analysis of the endophytic fungus Pestalotiopsis fici reveals its lifestyle and high potential for synthesis of natural products.</title>
        <authorList>
            <person name="Wang X."/>
            <person name="Zhang X."/>
            <person name="Liu L."/>
            <person name="Xiang M."/>
            <person name="Wang W."/>
            <person name="Sun X."/>
            <person name="Che Y."/>
            <person name="Guo L."/>
            <person name="Liu G."/>
            <person name="Guo L."/>
            <person name="Wang C."/>
            <person name="Yin W.B."/>
            <person name="Stadler M."/>
            <person name="Zhang X."/>
            <person name="Liu X."/>
        </authorList>
    </citation>
    <scope>NUCLEOTIDE SEQUENCE [LARGE SCALE GENOMIC DNA]</scope>
    <source>
        <strain evidence="7">W106-1 / CGMCC3.15140</strain>
    </source>
</reference>
<dbReference type="AlphaFoldDB" id="W3XHP4"/>
<organism evidence="6 7">
    <name type="scientific">Pestalotiopsis fici (strain W106-1 / CGMCC3.15140)</name>
    <dbReference type="NCBI Taxonomy" id="1229662"/>
    <lineage>
        <taxon>Eukaryota</taxon>
        <taxon>Fungi</taxon>
        <taxon>Dikarya</taxon>
        <taxon>Ascomycota</taxon>
        <taxon>Pezizomycotina</taxon>
        <taxon>Sordariomycetes</taxon>
        <taxon>Xylariomycetidae</taxon>
        <taxon>Amphisphaeriales</taxon>
        <taxon>Sporocadaceae</taxon>
        <taxon>Pestalotiopsis</taxon>
    </lineage>
</organism>
<evidence type="ECO:0000256" key="3">
    <source>
        <dbReference type="ARBA" id="ARBA00022827"/>
    </source>
</evidence>
<dbReference type="GeneID" id="19267764"/>
<feature type="region of interest" description="Disordered" evidence="5">
    <location>
        <begin position="469"/>
        <end position="492"/>
    </location>
</feature>
<accession>W3XHP4</accession>
<evidence type="ECO:0000313" key="6">
    <source>
        <dbReference type="EMBL" id="ETS84726.1"/>
    </source>
</evidence>
<dbReference type="Pfam" id="PF00743">
    <property type="entry name" value="FMO-like"/>
    <property type="match status" value="2"/>
</dbReference>
<protein>
    <recommendedName>
        <fullName evidence="8">FAD/NAD(P)-binding domain-containing protein</fullName>
    </recommendedName>
</protein>
<dbReference type="eggNOG" id="KOG1399">
    <property type="taxonomic scope" value="Eukaryota"/>
</dbReference>
<keyword evidence="2" id="KW-0285">Flavoprotein</keyword>
<keyword evidence="4" id="KW-0560">Oxidoreductase</keyword>
<dbReference type="Pfam" id="PF13450">
    <property type="entry name" value="NAD_binding_8"/>
    <property type="match status" value="1"/>
</dbReference>
<evidence type="ECO:0000256" key="2">
    <source>
        <dbReference type="ARBA" id="ARBA00022630"/>
    </source>
</evidence>
<sequence length="492" mass="54816">MSAVKKRVAVIGAGPSGLITIDALAQEKTFDVIRVFERREGPGGCWIAEGNKPTPGLTDFETLAARSADPPLSIPGTLPARTARSGQPRFSESSVYPYLETNVDDVAMSFSQEPIPEVRSDWSTSMHGADTPFRHWTVIRDYLESLAERKGYRDLITFNTTVERAEKVDEEWKLTLRREHSQGDAEDEWWEERFDAVVVAGGHYSVPYIPRIEGLEDFARSRPGSVIHSKHFRGRDAFQGKRVVIVGASVSGADIAVDLTSTAKLPVYAVVVGRNFNGYFGDTAFQHPGIDKRPTISRVDAAAATVHFEDGTSVAGVDHVIFGTGFSWTLPFLPGVQTRNNRVPDLYQHVVYRHDPSLLFVGAVGAGLTFKIFEWQAVLAARVLSGRARLPPVEEQERWEVERIKVKGDGPKFTMVNPDFEAYFEDVRRIAGPAENGIGRQLPPYDPSWYDRFMAGHERRKKMWRRLNEQAAGDAGDQQSNPVSLDVTDSRL</sequence>
<keyword evidence="7" id="KW-1185">Reference proteome</keyword>
<keyword evidence="3" id="KW-0274">FAD</keyword>
<dbReference type="Gene3D" id="3.50.50.60">
    <property type="entry name" value="FAD/NAD(P)-binding domain"/>
    <property type="match status" value="2"/>
</dbReference>
<dbReference type="InterPro" id="IPR050346">
    <property type="entry name" value="FMO-like"/>
</dbReference>
<dbReference type="InterPro" id="IPR036188">
    <property type="entry name" value="FAD/NAD-bd_sf"/>
</dbReference>
<dbReference type="GO" id="GO:0050661">
    <property type="term" value="F:NADP binding"/>
    <property type="evidence" value="ECO:0007669"/>
    <property type="project" value="InterPro"/>
</dbReference>
<dbReference type="EMBL" id="KI912110">
    <property type="protein sequence ID" value="ETS84726.1"/>
    <property type="molecule type" value="Genomic_DNA"/>
</dbReference>
<dbReference type="GO" id="GO:0004499">
    <property type="term" value="F:N,N-dimethylaniline monooxygenase activity"/>
    <property type="evidence" value="ECO:0007669"/>
    <property type="project" value="InterPro"/>
</dbReference>
<dbReference type="Proteomes" id="UP000030651">
    <property type="component" value="Unassembled WGS sequence"/>
</dbReference>
<dbReference type="InParanoid" id="W3XHP4"/>
<dbReference type="OrthoDB" id="66881at2759"/>
<evidence type="ECO:0000313" key="7">
    <source>
        <dbReference type="Proteomes" id="UP000030651"/>
    </source>
</evidence>
<evidence type="ECO:0000256" key="5">
    <source>
        <dbReference type="SAM" id="MobiDB-lite"/>
    </source>
</evidence>
<dbReference type="InterPro" id="IPR020946">
    <property type="entry name" value="Flavin_mOase-like"/>
</dbReference>
<dbReference type="OMA" id="LYQHVVW"/>
<dbReference type="HOGENOM" id="CLU_006909_5_3_1"/>
<evidence type="ECO:0008006" key="8">
    <source>
        <dbReference type="Google" id="ProtNLM"/>
    </source>
</evidence>
<dbReference type="GO" id="GO:0050660">
    <property type="term" value="F:flavin adenine dinucleotide binding"/>
    <property type="evidence" value="ECO:0007669"/>
    <property type="project" value="InterPro"/>
</dbReference>
<dbReference type="RefSeq" id="XP_007829523.1">
    <property type="nucleotide sequence ID" value="XM_007831332.1"/>
</dbReference>
<comment type="similarity">
    <text evidence="1">Belongs to the FMO family.</text>
</comment>
<proteinExistence type="inferred from homology"/>
<dbReference type="SUPFAM" id="SSF51905">
    <property type="entry name" value="FAD/NAD(P)-binding domain"/>
    <property type="match status" value="2"/>
</dbReference>
<evidence type="ECO:0000256" key="1">
    <source>
        <dbReference type="ARBA" id="ARBA00009183"/>
    </source>
</evidence>
<evidence type="ECO:0000256" key="4">
    <source>
        <dbReference type="ARBA" id="ARBA00023002"/>
    </source>
</evidence>
<dbReference type="PRINTS" id="PR00419">
    <property type="entry name" value="ADXRDTASE"/>
</dbReference>
<dbReference type="KEGG" id="pfy:PFICI_02751"/>
<gene>
    <name evidence="6" type="ORF">PFICI_02751</name>
</gene>
<dbReference type="PANTHER" id="PTHR23023">
    <property type="entry name" value="DIMETHYLANILINE MONOOXYGENASE"/>
    <property type="match status" value="1"/>
</dbReference>
<name>W3XHP4_PESFW</name>